<evidence type="ECO:0000313" key="3">
    <source>
        <dbReference type="Proteomes" id="UP000053617"/>
    </source>
</evidence>
<dbReference type="VEuPathDB" id="FungiDB:Z518_11326"/>
<dbReference type="AlphaFoldDB" id="A0A0D2GMK7"/>
<gene>
    <name evidence="2" type="ORF">Z518_11326</name>
</gene>
<dbReference type="GO" id="GO:0005829">
    <property type="term" value="C:cytosol"/>
    <property type="evidence" value="ECO:0007669"/>
    <property type="project" value="TreeGrafter"/>
</dbReference>
<keyword evidence="3" id="KW-1185">Reference proteome</keyword>
<dbReference type="STRING" id="1442369.A0A0D2GMK7"/>
<dbReference type="PANTHER" id="PTHR30543">
    <property type="entry name" value="CHROMATE REDUCTASE"/>
    <property type="match status" value="1"/>
</dbReference>
<dbReference type="RefSeq" id="XP_013266724.1">
    <property type="nucleotide sequence ID" value="XM_013411270.1"/>
</dbReference>
<dbReference type="InterPro" id="IPR050712">
    <property type="entry name" value="NAD(P)H-dep_reductase"/>
</dbReference>
<dbReference type="HOGENOM" id="CLU_055322_2_0_1"/>
<dbReference type="InterPro" id="IPR029039">
    <property type="entry name" value="Flavoprotein-like_sf"/>
</dbReference>
<dbReference type="OrthoDB" id="68575at2759"/>
<dbReference type="InterPro" id="IPR005025">
    <property type="entry name" value="FMN_Rdtase-like_dom"/>
</dbReference>
<evidence type="ECO:0000313" key="2">
    <source>
        <dbReference type="EMBL" id="KIW99587.1"/>
    </source>
</evidence>
<organism evidence="2 3">
    <name type="scientific">Rhinocladiella mackenziei CBS 650.93</name>
    <dbReference type="NCBI Taxonomy" id="1442369"/>
    <lineage>
        <taxon>Eukaryota</taxon>
        <taxon>Fungi</taxon>
        <taxon>Dikarya</taxon>
        <taxon>Ascomycota</taxon>
        <taxon>Pezizomycotina</taxon>
        <taxon>Eurotiomycetes</taxon>
        <taxon>Chaetothyriomycetidae</taxon>
        <taxon>Chaetothyriales</taxon>
        <taxon>Herpotrichiellaceae</taxon>
        <taxon>Rhinocladiella</taxon>
    </lineage>
</organism>
<accession>A0A0D2GMK7</accession>
<dbReference type="SUPFAM" id="SSF52218">
    <property type="entry name" value="Flavoproteins"/>
    <property type="match status" value="1"/>
</dbReference>
<dbReference type="Pfam" id="PF03358">
    <property type="entry name" value="FMN_red"/>
    <property type="match status" value="1"/>
</dbReference>
<dbReference type="GO" id="GO:0010181">
    <property type="term" value="F:FMN binding"/>
    <property type="evidence" value="ECO:0007669"/>
    <property type="project" value="TreeGrafter"/>
</dbReference>
<sequence>MDQSPRSIAVLIGSTRTPRIGPQVAKLVLSLLEPEARAKRMTLCLVDVASFNLPVFNEPAAPAMVPAFASHVHEATKAWSREISKHAGYVWVIPEYNGGLAGGTKNSIDYLYNEWPGKPAMVVGYGIKGGLWAAEQLKQTLQVMKLNVVEKLSTLTFEGGAGADLTLAMQGELGAATRAKWEAESGRLQEAFQDLIALLEG</sequence>
<dbReference type="PANTHER" id="PTHR30543:SF21">
    <property type="entry name" value="NAD(P)H-DEPENDENT FMN REDUCTASE LOT6"/>
    <property type="match status" value="1"/>
</dbReference>
<reference evidence="2 3" key="1">
    <citation type="submission" date="2015-01" db="EMBL/GenBank/DDBJ databases">
        <title>The Genome Sequence of Rhinocladiella mackenzie CBS 650.93.</title>
        <authorList>
            <consortium name="The Broad Institute Genomics Platform"/>
            <person name="Cuomo C."/>
            <person name="de Hoog S."/>
            <person name="Gorbushina A."/>
            <person name="Stielow B."/>
            <person name="Teixiera M."/>
            <person name="Abouelleil A."/>
            <person name="Chapman S.B."/>
            <person name="Priest M."/>
            <person name="Young S.K."/>
            <person name="Wortman J."/>
            <person name="Nusbaum C."/>
            <person name="Birren B."/>
        </authorList>
    </citation>
    <scope>NUCLEOTIDE SEQUENCE [LARGE SCALE GENOMIC DNA]</scope>
    <source>
        <strain evidence="2 3">CBS 650.93</strain>
    </source>
</reference>
<dbReference type="Gene3D" id="3.40.50.360">
    <property type="match status" value="1"/>
</dbReference>
<dbReference type="Proteomes" id="UP000053617">
    <property type="component" value="Unassembled WGS sequence"/>
</dbReference>
<dbReference type="GO" id="GO:0016491">
    <property type="term" value="F:oxidoreductase activity"/>
    <property type="evidence" value="ECO:0007669"/>
    <property type="project" value="InterPro"/>
</dbReference>
<name>A0A0D2GMK7_9EURO</name>
<dbReference type="GeneID" id="25299397"/>
<protein>
    <recommendedName>
        <fullName evidence="1">NADPH-dependent FMN reductase-like domain-containing protein</fullName>
    </recommendedName>
</protein>
<dbReference type="EMBL" id="KN847486">
    <property type="protein sequence ID" value="KIW99587.1"/>
    <property type="molecule type" value="Genomic_DNA"/>
</dbReference>
<proteinExistence type="predicted"/>
<feature type="domain" description="NADPH-dependent FMN reductase-like" evidence="1">
    <location>
        <begin position="8"/>
        <end position="151"/>
    </location>
</feature>
<evidence type="ECO:0000259" key="1">
    <source>
        <dbReference type="Pfam" id="PF03358"/>
    </source>
</evidence>